<evidence type="ECO:0000256" key="4">
    <source>
        <dbReference type="SAM" id="Phobius"/>
    </source>
</evidence>
<dbReference type="OrthoDB" id="9773456at2"/>
<evidence type="ECO:0000313" key="7">
    <source>
        <dbReference type="Proteomes" id="UP000255334"/>
    </source>
</evidence>
<evidence type="ECO:0000256" key="3">
    <source>
        <dbReference type="ARBA" id="ARBA00023008"/>
    </source>
</evidence>
<gene>
    <name evidence="6" type="ORF">DWU99_03540</name>
</gene>
<sequence>MSSSSAYDPHESAKVAARIEQRWALVVVGIVAVLVAMVIFTGLHWAMMPPSRVETIDPTTLHVSGEFVESNLGSTVEQDGSVTVRLVAQQYSFTPQCIVVPAKTPIIFRATSADVVHGMLITDTNINSMLEPGYISTFKTRFDKPGNHLMPCHEFCGLGHEAMWANVKVVDQDTFFKMAAKTRRLSCVNP</sequence>
<dbReference type="InterPro" id="IPR002429">
    <property type="entry name" value="CcO_II-like_C"/>
</dbReference>
<accession>A0A370XDN5</accession>
<keyword evidence="2" id="KW-0479">Metal-binding</keyword>
<comment type="caution">
    <text evidence="6">The sequence shown here is derived from an EMBL/GenBank/DDBJ whole genome shotgun (WGS) entry which is preliminary data.</text>
</comment>
<evidence type="ECO:0000259" key="5">
    <source>
        <dbReference type="PROSITE" id="PS50857"/>
    </source>
</evidence>
<dbReference type="GO" id="GO:0005507">
    <property type="term" value="F:copper ion binding"/>
    <property type="evidence" value="ECO:0007669"/>
    <property type="project" value="InterPro"/>
</dbReference>
<dbReference type="Pfam" id="PF00116">
    <property type="entry name" value="COX2"/>
    <property type="match status" value="1"/>
</dbReference>
<dbReference type="PROSITE" id="PS50857">
    <property type="entry name" value="COX2_CUA"/>
    <property type="match status" value="1"/>
</dbReference>
<dbReference type="Proteomes" id="UP000255334">
    <property type="component" value="Unassembled WGS sequence"/>
</dbReference>
<name>A0A370XDN5_9GAMM</name>
<dbReference type="SUPFAM" id="SSF49503">
    <property type="entry name" value="Cupredoxins"/>
    <property type="match status" value="1"/>
</dbReference>
<feature type="domain" description="Cytochrome oxidase subunit II copper A binding" evidence="5">
    <location>
        <begin position="79"/>
        <end position="181"/>
    </location>
</feature>
<dbReference type="GO" id="GO:0016020">
    <property type="term" value="C:membrane"/>
    <property type="evidence" value="ECO:0007669"/>
    <property type="project" value="InterPro"/>
</dbReference>
<dbReference type="PANTHER" id="PTHR42838:SF2">
    <property type="entry name" value="NITROUS-OXIDE REDUCTASE"/>
    <property type="match status" value="1"/>
</dbReference>
<reference evidence="6 7" key="1">
    <citation type="submission" date="2018-07" db="EMBL/GenBank/DDBJ databases">
        <title>Dyella monticola sp. nov. and Dyella psychrodurans sp. nov. isolated from monsoon evergreen broad-leaved forest soil of Dinghu Mountain, China.</title>
        <authorList>
            <person name="Gao Z."/>
            <person name="Qiu L."/>
        </authorList>
    </citation>
    <scope>NUCLEOTIDE SEQUENCE [LARGE SCALE GENOMIC DNA]</scope>
    <source>
        <strain evidence="6 7">4MSK11</strain>
    </source>
</reference>
<dbReference type="GO" id="GO:0004129">
    <property type="term" value="F:cytochrome-c oxidase activity"/>
    <property type="evidence" value="ECO:0007669"/>
    <property type="project" value="InterPro"/>
</dbReference>
<dbReference type="PROSITE" id="PS00078">
    <property type="entry name" value="COX2"/>
    <property type="match status" value="1"/>
</dbReference>
<proteinExistence type="predicted"/>
<dbReference type="Gene3D" id="2.60.40.420">
    <property type="entry name" value="Cupredoxins - blue copper proteins"/>
    <property type="match status" value="1"/>
</dbReference>
<evidence type="ECO:0000256" key="1">
    <source>
        <dbReference type="ARBA" id="ARBA00004196"/>
    </source>
</evidence>
<dbReference type="InterPro" id="IPR008972">
    <property type="entry name" value="Cupredoxin"/>
</dbReference>
<evidence type="ECO:0000313" key="6">
    <source>
        <dbReference type="EMBL" id="RDS86341.1"/>
    </source>
</evidence>
<dbReference type="PANTHER" id="PTHR42838">
    <property type="entry name" value="CYTOCHROME C OXIDASE SUBUNIT II"/>
    <property type="match status" value="1"/>
</dbReference>
<keyword evidence="4" id="KW-0472">Membrane</keyword>
<dbReference type="InterPro" id="IPR001505">
    <property type="entry name" value="Copper_CuA"/>
</dbReference>
<keyword evidence="4" id="KW-1133">Transmembrane helix</keyword>
<dbReference type="EMBL" id="QRBF01000001">
    <property type="protein sequence ID" value="RDS86341.1"/>
    <property type="molecule type" value="Genomic_DNA"/>
</dbReference>
<dbReference type="AlphaFoldDB" id="A0A370XDN5"/>
<keyword evidence="3" id="KW-0186">Copper</keyword>
<comment type="subcellular location">
    <subcellularLocation>
        <location evidence="1">Cell envelope</location>
    </subcellularLocation>
</comment>
<keyword evidence="7" id="KW-1185">Reference proteome</keyword>
<dbReference type="RefSeq" id="WP_115476601.1">
    <property type="nucleotide sequence ID" value="NZ_QRBF01000001.1"/>
</dbReference>
<feature type="transmembrane region" description="Helical" evidence="4">
    <location>
        <begin position="23"/>
        <end position="47"/>
    </location>
</feature>
<evidence type="ECO:0000256" key="2">
    <source>
        <dbReference type="ARBA" id="ARBA00022723"/>
    </source>
</evidence>
<dbReference type="InterPro" id="IPR051403">
    <property type="entry name" value="NosZ/Cyto_c_oxidase_sub2"/>
</dbReference>
<organism evidence="6 7">
    <name type="scientific">Dyella psychrodurans</name>
    <dbReference type="NCBI Taxonomy" id="1927960"/>
    <lineage>
        <taxon>Bacteria</taxon>
        <taxon>Pseudomonadati</taxon>
        <taxon>Pseudomonadota</taxon>
        <taxon>Gammaproteobacteria</taxon>
        <taxon>Lysobacterales</taxon>
        <taxon>Rhodanobacteraceae</taxon>
        <taxon>Dyella</taxon>
    </lineage>
</organism>
<protein>
    <submittedName>
        <fullName evidence="6">Cytochrome C oxidase subunit II</fullName>
    </submittedName>
</protein>
<keyword evidence="4" id="KW-0812">Transmembrane</keyword>
<dbReference type="GO" id="GO:0030313">
    <property type="term" value="C:cell envelope"/>
    <property type="evidence" value="ECO:0007669"/>
    <property type="project" value="UniProtKB-SubCell"/>
</dbReference>